<dbReference type="PANTHER" id="PTHR47271:SF2">
    <property type="entry name" value="ARGININE DEIMINASE"/>
    <property type="match status" value="1"/>
</dbReference>
<dbReference type="Gene3D" id="3.75.10.10">
    <property type="entry name" value="L-arginine/glycine Amidinotransferase, Chain A"/>
    <property type="match status" value="1"/>
</dbReference>
<dbReference type="EMBL" id="LKET01000068">
    <property type="protein sequence ID" value="KPU42268.1"/>
    <property type="molecule type" value="Genomic_DNA"/>
</dbReference>
<proteinExistence type="inferred from homology"/>
<dbReference type="Pfam" id="PF02274">
    <property type="entry name" value="ADI"/>
    <property type="match status" value="1"/>
</dbReference>
<evidence type="ECO:0000256" key="2">
    <source>
        <dbReference type="ARBA" id="ARBA00010206"/>
    </source>
</evidence>
<dbReference type="PATRIC" id="fig|36849.3.peg.4284"/>
<keyword evidence="3 6" id="KW-0056">Arginine metabolism</keyword>
<gene>
    <name evidence="8" type="primary">arcA_2</name>
    <name evidence="6" type="synonym">arcA</name>
    <name evidence="8" type="ORF">OXPF_40530</name>
</gene>
<dbReference type="Gene3D" id="1.10.3930.10">
    <property type="entry name" value="Arginine deiminase"/>
    <property type="match status" value="1"/>
</dbReference>
<comment type="similarity">
    <text evidence="2 6">Belongs to the arginine deiminase family.</text>
</comment>
<dbReference type="PANTHER" id="PTHR47271">
    <property type="entry name" value="ARGININE DEIMINASE"/>
    <property type="match status" value="1"/>
</dbReference>
<dbReference type="NCBIfam" id="NF002381">
    <property type="entry name" value="PRK01388.1"/>
    <property type="match status" value="1"/>
</dbReference>
<keyword evidence="9" id="KW-1185">Reference proteome</keyword>
<dbReference type="HAMAP" id="MF_00242">
    <property type="entry name" value="Arg_deiminase"/>
    <property type="match status" value="1"/>
</dbReference>
<organism evidence="8 9">
    <name type="scientific">Oxobacter pfennigii</name>
    <dbReference type="NCBI Taxonomy" id="36849"/>
    <lineage>
        <taxon>Bacteria</taxon>
        <taxon>Bacillati</taxon>
        <taxon>Bacillota</taxon>
        <taxon>Clostridia</taxon>
        <taxon>Eubacteriales</taxon>
        <taxon>Clostridiaceae</taxon>
        <taxon>Oxobacter</taxon>
    </lineage>
</organism>
<evidence type="ECO:0000256" key="3">
    <source>
        <dbReference type="ARBA" id="ARBA00022503"/>
    </source>
</evidence>
<keyword evidence="4 6" id="KW-0378">Hydrolase</keyword>
<dbReference type="UniPathway" id="UPA00254">
    <property type="reaction ID" value="UER00364"/>
</dbReference>
<dbReference type="GO" id="GO:0016990">
    <property type="term" value="F:arginine deiminase activity"/>
    <property type="evidence" value="ECO:0007669"/>
    <property type="project" value="UniProtKB-UniRule"/>
</dbReference>
<reference evidence="8 9" key="1">
    <citation type="submission" date="2015-09" db="EMBL/GenBank/DDBJ databases">
        <title>Genome sequence of Oxobacter pfennigii DSM 3222.</title>
        <authorList>
            <person name="Poehlein A."/>
            <person name="Bengelsdorf F.R."/>
            <person name="Schiel-Bengelsdorf B."/>
            <person name="Duerre P."/>
            <person name="Daniel R."/>
        </authorList>
    </citation>
    <scope>NUCLEOTIDE SEQUENCE [LARGE SCALE GENOMIC DNA]</scope>
    <source>
        <strain evidence="8 9">DSM 3222</strain>
    </source>
</reference>
<dbReference type="PRINTS" id="PR01466">
    <property type="entry name" value="ARGDEIMINASE"/>
</dbReference>
<dbReference type="Proteomes" id="UP000050326">
    <property type="component" value="Unassembled WGS sequence"/>
</dbReference>
<evidence type="ECO:0000256" key="1">
    <source>
        <dbReference type="ARBA" id="ARBA00005213"/>
    </source>
</evidence>
<dbReference type="InterPro" id="IPR003876">
    <property type="entry name" value="Arg_deiminase"/>
</dbReference>
<feature type="active site" description="Amidino-cysteine intermediate" evidence="6 7">
    <location>
        <position position="397"/>
    </location>
</feature>
<dbReference type="SUPFAM" id="SSF55909">
    <property type="entry name" value="Pentein"/>
    <property type="match status" value="1"/>
</dbReference>
<evidence type="ECO:0000256" key="6">
    <source>
        <dbReference type="HAMAP-Rule" id="MF_00242"/>
    </source>
</evidence>
<comment type="catalytic activity">
    <reaction evidence="5 6">
        <text>L-arginine + H2O = L-citrulline + NH4(+)</text>
        <dbReference type="Rhea" id="RHEA:19597"/>
        <dbReference type="ChEBI" id="CHEBI:15377"/>
        <dbReference type="ChEBI" id="CHEBI:28938"/>
        <dbReference type="ChEBI" id="CHEBI:32682"/>
        <dbReference type="ChEBI" id="CHEBI:57743"/>
        <dbReference type="EC" id="3.5.3.6"/>
    </reaction>
</comment>
<accession>A0A0P8YRP5</accession>
<comment type="caution">
    <text evidence="8">The sequence shown here is derived from an EMBL/GenBank/DDBJ whole genome shotgun (WGS) entry which is preliminary data.</text>
</comment>
<evidence type="ECO:0000313" key="8">
    <source>
        <dbReference type="EMBL" id="KPU42268.1"/>
    </source>
</evidence>
<evidence type="ECO:0000256" key="7">
    <source>
        <dbReference type="PIRSR" id="PIRSR006356-1"/>
    </source>
</evidence>
<dbReference type="GO" id="GO:0005737">
    <property type="term" value="C:cytoplasm"/>
    <property type="evidence" value="ECO:0007669"/>
    <property type="project" value="UniProtKB-SubCell"/>
</dbReference>
<name>A0A0P8YRP5_9CLOT</name>
<dbReference type="OrthoDB" id="9807502at2"/>
<evidence type="ECO:0000313" key="9">
    <source>
        <dbReference type="Proteomes" id="UP000050326"/>
    </source>
</evidence>
<evidence type="ECO:0000256" key="4">
    <source>
        <dbReference type="ARBA" id="ARBA00022801"/>
    </source>
</evidence>
<keyword evidence="6" id="KW-0963">Cytoplasm</keyword>
<dbReference type="GO" id="GO:0019546">
    <property type="term" value="P:L-arginine deiminase pathway"/>
    <property type="evidence" value="ECO:0007669"/>
    <property type="project" value="TreeGrafter"/>
</dbReference>
<dbReference type="STRING" id="36849.OXPF_40530"/>
<comment type="pathway">
    <text evidence="1 6">Amino-acid degradation; L-arginine degradation via ADI pathway; carbamoyl phosphate from L-arginine: step 1/2.</text>
</comment>
<evidence type="ECO:0000256" key="5">
    <source>
        <dbReference type="ARBA" id="ARBA00049429"/>
    </source>
</evidence>
<dbReference type="PIRSF" id="PIRSF006356">
    <property type="entry name" value="Arg_deiminase"/>
    <property type="match status" value="1"/>
</dbReference>
<dbReference type="RefSeq" id="WP_054876997.1">
    <property type="nucleotide sequence ID" value="NZ_LKET01000068.1"/>
</dbReference>
<comment type="subcellular location">
    <subcellularLocation>
        <location evidence="6">Cytoplasm</location>
    </subcellularLocation>
</comment>
<dbReference type="AlphaFoldDB" id="A0A0P8YRP5"/>
<protein>
    <recommendedName>
        <fullName evidence="6">Arginine deiminase</fullName>
        <shortName evidence="6">ADI</shortName>
        <ecNumber evidence="6">3.5.3.6</ecNumber>
    </recommendedName>
    <alternativeName>
        <fullName evidence="6">Arginine dihydrolase</fullName>
        <shortName evidence="6">AD</shortName>
    </alternativeName>
</protein>
<sequence length="407" mass="46412">MINEIKVSSEIGKLKAVLVHRPGPELDHLVPRYLENLLFDEIPWLKRAREEHDDFVEALGTLGAQVYYTEKLVEEIIEDKSLKEELINEHLKFSTLFDKEVKRIVHDYIMGLDNKTAVETIIAGLSKDTVRDLKSETSFSDLTMKSYPFYLDPMPSMYFTRDHGTVINKGLLVSQMFNFARRRETIFLRFLHKNHPLFKNLNTPLWFEGEIPTGIEGGDVLVLNKDTLIIGFSERTTESAIESVAHMLLIEKEELKQIIVIEIPAKRAYMHLDTVFTVIDYDKFIIYPGIKNSIHTYRLYPGKNGNVRAKAEESLEHTLSDCLGLSSVKIINSGGDNSITAAREQWSDSTNTFVIAPGSIITYNRNEETNKILRNLGLNVIEVEASELVRGRGGPHCMTMPLLREDI</sequence>
<dbReference type="EC" id="3.5.3.6" evidence="6"/>